<feature type="compositionally biased region" description="Polar residues" evidence="1">
    <location>
        <begin position="302"/>
        <end position="316"/>
    </location>
</feature>
<evidence type="ECO:0000313" key="3">
    <source>
        <dbReference type="Proteomes" id="UP000419144"/>
    </source>
</evidence>
<dbReference type="Proteomes" id="UP000419144">
    <property type="component" value="Unassembled WGS sequence"/>
</dbReference>
<dbReference type="VEuPathDB" id="TriTrypDB:LtaPh_0104100"/>
<evidence type="ECO:0008006" key="4">
    <source>
        <dbReference type="Google" id="ProtNLM"/>
    </source>
</evidence>
<evidence type="ECO:0000256" key="1">
    <source>
        <dbReference type="SAM" id="MobiDB-lite"/>
    </source>
</evidence>
<organism evidence="2 3">
    <name type="scientific">Leishmania tarentolae</name>
    <name type="common">Sauroleishmania tarentolae</name>
    <dbReference type="NCBI Taxonomy" id="5689"/>
    <lineage>
        <taxon>Eukaryota</taxon>
        <taxon>Discoba</taxon>
        <taxon>Euglenozoa</taxon>
        <taxon>Kinetoplastea</taxon>
        <taxon>Metakinetoplastina</taxon>
        <taxon>Trypanosomatida</taxon>
        <taxon>Trypanosomatidae</taxon>
        <taxon>Leishmaniinae</taxon>
        <taxon>Leishmania</taxon>
        <taxon>lizard Leishmania</taxon>
    </lineage>
</organism>
<reference evidence="2" key="1">
    <citation type="submission" date="2019-11" db="EMBL/GenBank/DDBJ databases">
        <title>Leishmania tarentolae CDS.</title>
        <authorList>
            <person name="Goto Y."/>
            <person name="Yamagishi J."/>
        </authorList>
    </citation>
    <scope>NUCLEOTIDE SEQUENCE [LARGE SCALE GENOMIC DNA]</scope>
    <source>
        <strain evidence="2">Parrot Tar II</strain>
    </source>
</reference>
<dbReference type="EMBL" id="BLBS01000001">
    <property type="protein sequence ID" value="GET85395.1"/>
    <property type="molecule type" value="Genomic_DNA"/>
</dbReference>
<dbReference type="OrthoDB" id="272960at2759"/>
<comment type="caution">
    <text evidence="2">The sequence shown here is derived from an EMBL/GenBank/DDBJ whole genome shotgun (WGS) entry which is preliminary data.</text>
</comment>
<name>A0A640K8E9_LEITA</name>
<evidence type="ECO:0000313" key="2">
    <source>
        <dbReference type="EMBL" id="GET85395.1"/>
    </source>
</evidence>
<gene>
    <name evidence="2" type="ORF">LtaPh_0104100</name>
</gene>
<protein>
    <recommendedName>
        <fullName evidence="4">DUF4455 domain-containing protein</fullName>
    </recommendedName>
</protein>
<accession>A0A640K8E9</accession>
<feature type="compositionally biased region" description="Low complexity" evidence="1">
    <location>
        <begin position="273"/>
        <end position="288"/>
    </location>
</feature>
<dbReference type="AlphaFoldDB" id="A0A640K8E9"/>
<keyword evidence="3" id="KW-1185">Reference proteome</keyword>
<sequence length="848" mass="93553">MCAAAYTALYSSASHPSTPSSMFRRARPPPPPNAYAYVHIRAPMQRPPRPQPTRLSPYFFQQVVSHVPHTDACLGDVAEGRVSNDLQLQGSDPLRAEAAAAEPVTTVACSPSMSTPGASASVPDLHVDALAASTARADAGAPARVTSDAATDTAMWQHFTPPSFQQRFVSFLREESAQTESLRQAVEAAWRHVEQIQQRNTVRRATFAGLLADPGAAWREEVREKLYWQATDIVQRYGFDVSMNDDDEAGGQGTEQASREHITLDFSAVRSADAAAPSRSAGGSSSSSNDEDSDMEDPVSGLMSSPQQDRGQQSIRKSPRTKEMDDLLNPCTRAHFLRRIFAPLQRARDSLPKWTTLLLHDVRDVQKGALPSLEKRVKDSVIFKIPLHRPFLDARAALQSCVQQKRIAPEAEVVQVPAYRQLEQHGKRWLSFVQAHESAAAAVANAAAEAEKLIHSGSPGPTADSSEDEITDVAQRWATAEALWTLLFDELDTCKCFFADAIHCHNAVRAGVTTEMEALQQSVHRYRSRCDATVTALKSDAAVCAELLNQNGQRIVTAVEEMEKTFLAEQGRLQESIAQGEALLVQLEKQQEKSARRVREALKAFFMEQLQYEEASQALLQNHLSLAHLEASHHELHQTVQLRHEGALHSRKTASALVELLVDSEAAVRQLFDACDVHCRRIDTENHFIECRLVDHCTLALQQQCRCVHAIAALYEQRYAALEARSGDSWQRQFLLSAEHDLAVANLSDVRAELVQLEQDWRKVCALREELGLEPADLNAHLLTPEWKQLLSTLRHLDAPSSLQRQLPTLRTHAAALVKPAAGCGQQAVRHLLRDAAAAAQASVLPAP</sequence>
<feature type="region of interest" description="Disordered" evidence="1">
    <location>
        <begin position="273"/>
        <end position="327"/>
    </location>
</feature>
<proteinExistence type="predicted"/>